<dbReference type="Proteomes" id="UP000002280">
    <property type="component" value="Chromosome 1"/>
</dbReference>
<evidence type="ECO:0000256" key="4">
    <source>
        <dbReference type="ARBA" id="ARBA00023136"/>
    </source>
</evidence>
<comment type="function">
    <text evidence="6">Required for the assembly of the V0 complex of the vacuolar ATPase (V-ATPase) in the endoplasmic reticulum.</text>
</comment>
<reference evidence="7 8" key="1">
    <citation type="journal article" date="2007" name="Nature">
        <title>Genome of the marsupial Monodelphis domestica reveals innovation in non-coding sequences.</title>
        <authorList>
            <person name="Mikkelsen T.S."/>
            <person name="Wakefield M.J."/>
            <person name="Aken B."/>
            <person name="Amemiya C.T."/>
            <person name="Chang J.L."/>
            <person name="Duke S."/>
            <person name="Garber M."/>
            <person name="Gentles A.J."/>
            <person name="Goodstadt L."/>
            <person name="Heger A."/>
            <person name="Jurka J."/>
            <person name="Kamal M."/>
            <person name="Mauceli E."/>
            <person name="Searle S.M."/>
            <person name="Sharpe T."/>
            <person name="Baker M.L."/>
            <person name="Batzer M.A."/>
            <person name="Benos P.V."/>
            <person name="Belov K."/>
            <person name="Clamp M."/>
            <person name="Cook A."/>
            <person name="Cuff J."/>
            <person name="Das R."/>
            <person name="Davidow L."/>
            <person name="Deakin J.E."/>
            <person name="Fazzari M.J."/>
            <person name="Glass J.L."/>
            <person name="Grabherr M."/>
            <person name="Greally J.M."/>
            <person name="Gu W."/>
            <person name="Hore T.A."/>
            <person name="Huttley G.A."/>
            <person name="Kleber M."/>
            <person name="Jirtle R.L."/>
            <person name="Koina E."/>
            <person name="Lee J.T."/>
            <person name="Mahony S."/>
            <person name="Marra M.A."/>
            <person name="Miller R.D."/>
            <person name="Nicholls R.D."/>
            <person name="Oda M."/>
            <person name="Papenfuss A.T."/>
            <person name="Parra Z.E."/>
            <person name="Pollock D.D."/>
            <person name="Ray D.A."/>
            <person name="Schein J.E."/>
            <person name="Speed T.P."/>
            <person name="Thompson K."/>
            <person name="VandeBerg J.L."/>
            <person name="Wade C.M."/>
            <person name="Walker J.A."/>
            <person name="Waters P.D."/>
            <person name="Webber C."/>
            <person name="Weidman J.R."/>
            <person name="Xie X."/>
            <person name="Zody M.C."/>
            <person name="Baldwin J."/>
            <person name="Abdouelleil A."/>
            <person name="Abdulkadir J."/>
            <person name="Abebe A."/>
            <person name="Abera B."/>
            <person name="Abreu J."/>
            <person name="Acer S.C."/>
            <person name="Aftuck L."/>
            <person name="Alexander A."/>
            <person name="An P."/>
            <person name="Anderson E."/>
            <person name="Anderson S."/>
            <person name="Arachi H."/>
            <person name="Azer M."/>
            <person name="Bachantsang P."/>
            <person name="Barry A."/>
            <person name="Bayul T."/>
            <person name="Berlin A."/>
            <person name="Bessette D."/>
            <person name="Bloom T."/>
            <person name="Bloom T."/>
            <person name="Boguslavskiy L."/>
            <person name="Bonnet C."/>
            <person name="Boukhgalter B."/>
            <person name="Bourzgui I."/>
            <person name="Brown A."/>
            <person name="Cahill P."/>
            <person name="Channer S."/>
            <person name="Cheshatsang Y."/>
            <person name="Chuda L."/>
            <person name="Citroen M."/>
            <person name="Collymore A."/>
            <person name="Cooke P."/>
            <person name="Costello M."/>
            <person name="D'Aco K."/>
            <person name="Daza R."/>
            <person name="De Haan G."/>
            <person name="DeGray S."/>
            <person name="DeMaso C."/>
            <person name="Dhargay N."/>
            <person name="Dooley K."/>
            <person name="Dooley E."/>
            <person name="Doricent M."/>
            <person name="Dorje P."/>
            <person name="Dorjee K."/>
            <person name="Dupes A."/>
            <person name="Elong R."/>
            <person name="Falk J."/>
            <person name="Farina A."/>
            <person name="Faro S."/>
            <person name="Ferguson D."/>
            <person name="Fisher S."/>
            <person name="Foley C.D."/>
            <person name="Franke A."/>
            <person name="Friedrich D."/>
            <person name="Gadbois L."/>
            <person name="Gearin G."/>
            <person name="Gearin C.R."/>
            <person name="Giannoukos G."/>
            <person name="Goode T."/>
            <person name="Graham J."/>
            <person name="Grandbois E."/>
            <person name="Grewal S."/>
            <person name="Gyaltsen K."/>
            <person name="Hafez N."/>
            <person name="Hagos B."/>
            <person name="Hall J."/>
            <person name="Henson C."/>
            <person name="Hollinger A."/>
            <person name="Honan T."/>
            <person name="Huard M.D."/>
            <person name="Hughes L."/>
            <person name="Hurhula B."/>
            <person name="Husby M.E."/>
            <person name="Kamat A."/>
            <person name="Kanga B."/>
            <person name="Kashin S."/>
            <person name="Khazanovich D."/>
            <person name="Kisner P."/>
            <person name="Lance K."/>
            <person name="Lara M."/>
            <person name="Lee W."/>
            <person name="Lennon N."/>
            <person name="Letendre F."/>
            <person name="LeVine R."/>
            <person name="Lipovsky A."/>
            <person name="Liu X."/>
            <person name="Liu J."/>
            <person name="Liu S."/>
            <person name="Lokyitsang T."/>
            <person name="Lokyitsang Y."/>
            <person name="Lubonja R."/>
            <person name="Lui A."/>
            <person name="MacDonald P."/>
            <person name="Magnisalis V."/>
            <person name="Maru K."/>
            <person name="Matthews C."/>
            <person name="McCusker W."/>
            <person name="McDonough S."/>
            <person name="Mehta T."/>
            <person name="Meldrim J."/>
            <person name="Meneus L."/>
            <person name="Mihai O."/>
            <person name="Mihalev A."/>
            <person name="Mihova T."/>
            <person name="Mittelman R."/>
            <person name="Mlenga V."/>
            <person name="Montmayeur A."/>
            <person name="Mulrain L."/>
            <person name="Navidi A."/>
            <person name="Naylor J."/>
            <person name="Negash T."/>
            <person name="Nguyen T."/>
            <person name="Nguyen N."/>
            <person name="Nicol R."/>
            <person name="Norbu C."/>
            <person name="Norbu N."/>
            <person name="Novod N."/>
            <person name="O'Neill B."/>
            <person name="Osman S."/>
            <person name="Markiewicz E."/>
            <person name="Oyono O.L."/>
            <person name="Patti C."/>
            <person name="Phunkhang P."/>
            <person name="Pierre F."/>
            <person name="Priest M."/>
            <person name="Raghuraman S."/>
            <person name="Rege F."/>
            <person name="Reyes R."/>
            <person name="Rise C."/>
            <person name="Rogov P."/>
            <person name="Ross K."/>
            <person name="Ryan E."/>
            <person name="Settipalli S."/>
            <person name="Shea T."/>
            <person name="Sherpa N."/>
            <person name="Shi L."/>
            <person name="Shih D."/>
            <person name="Sparrow T."/>
            <person name="Spaulding J."/>
            <person name="Stalker J."/>
            <person name="Stange-Thomann N."/>
            <person name="Stavropoulos S."/>
            <person name="Stone C."/>
            <person name="Strader C."/>
            <person name="Tesfaye S."/>
            <person name="Thomson T."/>
            <person name="Thoulutsang Y."/>
            <person name="Thoulutsang D."/>
            <person name="Topham K."/>
            <person name="Topping I."/>
            <person name="Tsamla T."/>
            <person name="Vassiliev H."/>
            <person name="Vo A."/>
            <person name="Wangchuk T."/>
            <person name="Wangdi T."/>
            <person name="Weiand M."/>
            <person name="Wilkinson J."/>
            <person name="Wilson A."/>
            <person name="Yadav S."/>
            <person name="Young G."/>
            <person name="Yu Q."/>
            <person name="Zembek L."/>
            <person name="Zhong D."/>
            <person name="Zimmer A."/>
            <person name="Zwirko Z."/>
            <person name="Jaffe D.B."/>
            <person name="Alvarez P."/>
            <person name="Brockman W."/>
            <person name="Butler J."/>
            <person name="Chin C."/>
            <person name="Gnerre S."/>
            <person name="MacCallum I."/>
            <person name="Graves J.A."/>
            <person name="Ponting C.P."/>
            <person name="Breen M."/>
            <person name="Samollow P.B."/>
            <person name="Lander E.S."/>
            <person name="Lindblad-Toh K."/>
        </authorList>
    </citation>
    <scope>NUCLEOTIDE SEQUENCE [LARGE SCALE GENOMIC DNA]</scope>
</reference>
<dbReference type="GO" id="GO:0012507">
    <property type="term" value="C:ER to Golgi transport vesicle membrane"/>
    <property type="evidence" value="ECO:0007669"/>
    <property type="project" value="UniProtKB-SubCell"/>
</dbReference>
<keyword evidence="2 6" id="KW-0256">Endoplasmic reticulum</keyword>
<evidence type="ECO:0000256" key="1">
    <source>
        <dbReference type="ARBA" id="ARBA00022692"/>
    </source>
</evidence>
<accession>A0A5F8GZE0</accession>
<comment type="subcellular location">
    <subcellularLocation>
        <location evidence="6">Endoplasmic reticulum membrane</location>
        <topology evidence="6">Multi-pass membrane protein</topology>
    </subcellularLocation>
    <subcellularLocation>
        <location evidence="6">Endoplasmic reticulum-Golgi intermediate compartment membrane</location>
        <topology evidence="6">Multi-pass membrane protein</topology>
    </subcellularLocation>
    <subcellularLocation>
        <location evidence="6">Cytoplasmic vesicle</location>
        <location evidence="6">COPII-coated vesicle membrane</location>
        <topology evidence="6">Multi-pass membrane protein</topology>
    </subcellularLocation>
</comment>
<protein>
    <submittedName>
        <fullName evidence="7">Uncharacterized protein</fullName>
    </submittedName>
</protein>
<evidence type="ECO:0000256" key="2">
    <source>
        <dbReference type="ARBA" id="ARBA00022824"/>
    </source>
</evidence>
<evidence type="ECO:0000256" key="6">
    <source>
        <dbReference type="HAMAP-Rule" id="MF_03058"/>
    </source>
</evidence>
<dbReference type="PANTHER" id="PTHR31792:SF3">
    <property type="entry name" value="VACUOLAR ATPASE ASSEMBLY INTEGRAL MEMBRANE PROTEIN VMA21"/>
    <property type="match status" value="1"/>
</dbReference>
<evidence type="ECO:0000313" key="8">
    <source>
        <dbReference type="Proteomes" id="UP000002280"/>
    </source>
</evidence>
<feature type="transmembrane region" description="Helical" evidence="6">
    <location>
        <begin position="68"/>
        <end position="90"/>
    </location>
</feature>
<evidence type="ECO:0000256" key="5">
    <source>
        <dbReference type="ARBA" id="ARBA00023329"/>
    </source>
</evidence>
<dbReference type="GO" id="GO:0005789">
    <property type="term" value="C:endoplasmic reticulum membrane"/>
    <property type="evidence" value="ECO:0000318"/>
    <property type="project" value="GO_Central"/>
</dbReference>
<keyword evidence="8" id="KW-1185">Reference proteome</keyword>
<dbReference type="GeneTree" id="ENSGT00390000017980"/>
<dbReference type="InterPro" id="IPR019013">
    <property type="entry name" value="Vma21"/>
</dbReference>
<dbReference type="InParanoid" id="A0A5F8GZE0"/>
<dbReference type="Pfam" id="PF09446">
    <property type="entry name" value="VMA21"/>
    <property type="match status" value="1"/>
</dbReference>
<sequence length="103" mass="11661">FPLSHPAPLFFPQFPYSERRYNGSLTKTLKTLLVFTALMITLPLGLYFSSKSYVFEGTLGMSKPDSYFYAAIVAVGAVHLVLALFVYVAWNEGSRQWREGKQD</sequence>
<proteinExistence type="inferred from homology"/>
<keyword evidence="4 6" id="KW-0472">Membrane</keyword>
<organism evidence="7 8">
    <name type="scientific">Monodelphis domestica</name>
    <name type="common">Gray short-tailed opossum</name>
    <dbReference type="NCBI Taxonomy" id="13616"/>
    <lineage>
        <taxon>Eukaryota</taxon>
        <taxon>Metazoa</taxon>
        <taxon>Chordata</taxon>
        <taxon>Craniata</taxon>
        <taxon>Vertebrata</taxon>
        <taxon>Euteleostomi</taxon>
        <taxon>Mammalia</taxon>
        <taxon>Metatheria</taxon>
        <taxon>Didelphimorphia</taxon>
        <taxon>Didelphidae</taxon>
        <taxon>Monodelphis</taxon>
    </lineage>
</organism>
<reference evidence="7" key="3">
    <citation type="submission" date="2025-09" db="UniProtKB">
        <authorList>
            <consortium name="Ensembl"/>
        </authorList>
    </citation>
    <scope>IDENTIFICATION</scope>
</reference>
<dbReference type="STRING" id="13616.ENSMODP00000052912"/>
<comment type="similarity">
    <text evidence="6">Belongs to the VMA21 family.</text>
</comment>
<keyword evidence="3 6" id="KW-1133">Transmembrane helix</keyword>
<dbReference type="AlphaFoldDB" id="A0A5F8GZE0"/>
<dbReference type="OMA" id="FVYFAWN"/>
<dbReference type="Bgee" id="ENSMODG00000038673">
    <property type="expression patterns" value="Expressed in testis and 21 other cell types or tissues"/>
</dbReference>
<dbReference type="HAMAP" id="MF_03058">
    <property type="entry name" value="VMA21"/>
    <property type="match status" value="1"/>
</dbReference>
<comment type="subunit">
    <text evidence="6">Associates with the V0 complex of the vacuolar ATPase (V-ATPase).</text>
</comment>
<reference evidence="7" key="2">
    <citation type="submission" date="2025-08" db="UniProtKB">
        <authorList>
            <consortium name="Ensembl"/>
        </authorList>
    </citation>
    <scope>IDENTIFICATION</scope>
</reference>
<keyword evidence="5 6" id="KW-0968">Cytoplasmic vesicle</keyword>
<dbReference type="GO" id="GO:0070072">
    <property type="term" value="P:vacuolar proton-transporting V-type ATPase complex assembly"/>
    <property type="evidence" value="ECO:0000318"/>
    <property type="project" value="GO_Central"/>
</dbReference>
<dbReference type="GO" id="GO:0033116">
    <property type="term" value="C:endoplasmic reticulum-Golgi intermediate compartment membrane"/>
    <property type="evidence" value="ECO:0007669"/>
    <property type="project" value="UniProtKB-SubCell"/>
</dbReference>
<dbReference type="Ensembl" id="ENSMODT00000085591.1">
    <property type="protein sequence ID" value="ENSMODP00000052912.1"/>
    <property type="gene ID" value="ENSMODG00000038673.1"/>
</dbReference>
<evidence type="ECO:0000256" key="3">
    <source>
        <dbReference type="ARBA" id="ARBA00022989"/>
    </source>
</evidence>
<feature type="transmembrane region" description="Helical" evidence="6">
    <location>
        <begin position="29"/>
        <end position="48"/>
    </location>
</feature>
<name>A0A5F8GZE0_MONDO</name>
<keyword evidence="1 6" id="KW-0812">Transmembrane</keyword>
<dbReference type="PANTHER" id="PTHR31792">
    <property type="entry name" value="VACUOLAR ATPASE ASSEMBLY INTEGRAL MEMBRANE PROTEIN VMA21"/>
    <property type="match status" value="1"/>
</dbReference>
<evidence type="ECO:0000313" key="7">
    <source>
        <dbReference type="Ensembl" id="ENSMODP00000052912.1"/>
    </source>
</evidence>